<dbReference type="RefSeq" id="WP_005203942.1">
    <property type="nucleotide sequence ID" value="NZ_KB850072.1"/>
</dbReference>
<dbReference type="HOGENOM" id="CLU_185240_2_0_6"/>
<reference evidence="1 2" key="1">
    <citation type="submission" date="2013-02" db="EMBL/GenBank/DDBJ databases">
        <title>The Genome Sequence of Acinetobacter sp. CIP 70.18.</title>
        <authorList>
            <consortium name="The Broad Institute Genome Sequencing Platform"/>
            <consortium name="The Broad Institute Genome Sequencing Center for Infectious Disease"/>
            <person name="Cerqueira G."/>
            <person name="Feldgarden M."/>
            <person name="Courvalin P."/>
            <person name="Perichon B."/>
            <person name="Grillot-Courvalin C."/>
            <person name="Clermont D."/>
            <person name="Rocha E."/>
            <person name="Yoon E.-J."/>
            <person name="Nemec A."/>
            <person name="Walker B."/>
            <person name="Young S.K."/>
            <person name="Zeng Q."/>
            <person name="Gargeya S."/>
            <person name="Fitzgerald M."/>
            <person name="Haas B."/>
            <person name="Abouelleil A."/>
            <person name="Alvarado L."/>
            <person name="Arachchi H.M."/>
            <person name="Berlin A.M."/>
            <person name="Chapman S.B."/>
            <person name="Dewar J."/>
            <person name="Goldberg J."/>
            <person name="Griggs A."/>
            <person name="Gujja S."/>
            <person name="Hansen M."/>
            <person name="Howarth C."/>
            <person name="Imamovic A."/>
            <person name="Larimer J."/>
            <person name="McCowan C."/>
            <person name="Murphy C."/>
            <person name="Neiman D."/>
            <person name="Pearson M."/>
            <person name="Priest M."/>
            <person name="Roberts A."/>
            <person name="Saif S."/>
            <person name="Shea T."/>
            <person name="Sisk P."/>
            <person name="Sykes S."/>
            <person name="Wortman J."/>
            <person name="Nusbaum C."/>
            <person name="Birren B."/>
        </authorList>
    </citation>
    <scope>NUCLEOTIDE SEQUENCE [LARGE SCALE GENOMIC DNA]</scope>
    <source>
        <strain evidence="1 2">CIP 70.18</strain>
    </source>
</reference>
<dbReference type="NCBIfam" id="TIGR04111">
    <property type="entry name" value="BcepMu_gp16"/>
    <property type="match status" value="1"/>
</dbReference>
<evidence type="ECO:0000313" key="1">
    <source>
        <dbReference type="EMBL" id="ENX58183.1"/>
    </source>
</evidence>
<dbReference type="OrthoDB" id="5679056at2"/>
<dbReference type="PATRIC" id="fig|1217700.3.peg.2507"/>
<keyword evidence="2" id="KW-1185">Reference proteome</keyword>
<evidence type="ECO:0000313" key="2">
    <source>
        <dbReference type="Proteomes" id="UP000013084"/>
    </source>
</evidence>
<sequence length="68" mass="7507">MQLKSLNEVKNTFESSGKTVTDWASDHGFDRNDVYKVLNGQLKCKRGKGHVIAVALGIKKDTNQTANT</sequence>
<protein>
    <submittedName>
        <fullName evidence="1">BcepMu gp16 family phage-associated protein</fullName>
    </submittedName>
</protein>
<dbReference type="EMBL" id="APRN01000036">
    <property type="protein sequence ID" value="ENX58183.1"/>
    <property type="molecule type" value="Genomic_DNA"/>
</dbReference>
<dbReference type="AlphaFoldDB" id="N9RJM4"/>
<name>N9RJM4_9GAMM</name>
<organism evidence="1 2">
    <name type="scientific">Acinetobacter higginsii</name>
    <dbReference type="NCBI Taxonomy" id="70347"/>
    <lineage>
        <taxon>Bacteria</taxon>
        <taxon>Pseudomonadati</taxon>
        <taxon>Pseudomonadota</taxon>
        <taxon>Gammaproteobacteria</taxon>
        <taxon>Moraxellales</taxon>
        <taxon>Moraxellaceae</taxon>
        <taxon>Acinetobacter</taxon>
    </lineage>
</organism>
<comment type="caution">
    <text evidence="1">The sequence shown here is derived from an EMBL/GenBank/DDBJ whole genome shotgun (WGS) entry which is preliminary data.</text>
</comment>
<dbReference type="Proteomes" id="UP000013084">
    <property type="component" value="Unassembled WGS sequence"/>
</dbReference>
<accession>N9RJM4</accession>
<proteinExistence type="predicted"/>
<dbReference type="InterPro" id="IPR026365">
    <property type="entry name" value="BcepMu_gp16"/>
</dbReference>
<gene>
    <name evidence="1" type="ORF">F902_02583</name>
</gene>